<evidence type="ECO:0000256" key="1">
    <source>
        <dbReference type="ARBA" id="ARBA00022801"/>
    </source>
</evidence>
<evidence type="ECO:0000313" key="4">
    <source>
        <dbReference type="Proteomes" id="UP000612585"/>
    </source>
</evidence>
<protein>
    <submittedName>
        <fullName evidence="3">Alpha-galactosidase</fullName>
    </submittedName>
</protein>
<evidence type="ECO:0000256" key="2">
    <source>
        <dbReference type="ARBA" id="ARBA00023295"/>
    </source>
</evidence>
<sequence>MAQLVELGGRTFAAQLSGEPRSTPGGLVLPPGRVAILHNLGDASFYRHGQNSWSPCGWRRLSEPPLRIPNPTRMVTADDPEFDDAHRHHSSAVAALQGDHGGTLLLGALGLDTPRLTADRDTLTGWYKAAGADWFLAYGDEREVFAAYTDELARRSAPTGRRVGNVWCSWYAYYETVTETQLAKDITDLTGLPYDVVQVDDGWEERVGDWEPNAKFPSGMRALAGRITDAGFTAGLWLAPFIALPTSRVVAERPELLLRKDGEPVVAGYNWGGPYFALDLTRDDARDHVRELIDKVVHEWGFTYLKLDFINAAAKNGEQPYRDGLRLIRDTAGDDVYLLGSGAILLPSLGLLDGMRSGPDVAPMWDNYATDDPSDATARNAVVNSVHRLWQSPLVQVDPDVIYFRSRLNLLTAQQLGWLRDLADVCGFRAISDPPAWLTPAELEDLRAYLDASPTIHRVDRYRFTIDGREVDFGPAVAGDTGSQLYPIS</sequence>
<keyword evidence="1" id="KW-0378">Hydrolase</keyword>
<dbReference type="AlphaFoldDB" id="A0A8J3ZEP8"/>
<dbReference type="InterPro" id="IPR050985">
    <property type="entry name" value="Alpha-glycosidase_related"/>
</dbReference>
<accession>A0A8J3ZEP8</accession>
<dbReference type="InterPro" id="IPR013785">
    <property type="entry name" value="Aldolase_TIM"/>
</dbReference>
<gene>
    <name evidence="3" type="ORF">Vau01_101100</name>
</gene>
<keyword evidence="4" id="KW-1185">Reference proteome</keyword>
<keyword evidence="2" id="KW-0326">Glycosidase</keyword>
<name>A0A8J3ZEP8_9ACTN</name>
<proteinExistence type="predicted"/>
<organism evidence="3 4">
    <name type="scientific">Virgisporangium aurantiacum</name>
    <dbReference type="NCBI Taxonomy" id="175570"/>
    <lineage>
        <taxon>Bacteria</taxon>
        <taxon>Bacillati</taxon>
        <taxon>Actinomycetota</taxon>
        <taxon>Actinomycetes</taxon>
        <taxon>Micromonosporales</taxon>
        <taxon>Micromonosporaceae</taxon>
        <taxon>Virgisporangium</taxon>
    </lineage>
</organism>
<reference evidence="3" key="1">
    <citation type="submission" date="2021-01" db="EMBL/GenBank/DDBJ databases">
        <title>Whole genome shotgun sequence of Virgisporangium aurantiacum NBRC 16421.</title>
        <authorList>
            <person name="Komaki H."/>
            <person name="Tamura T."/>
        </authorList>
    </citation>
    <scope>NUCLEOTIDE SEQUENCE</scope>
    <source>
        <strain evidence="3">NBRC 16421</strain>
    </source>
</reference>
<evidence type="ECO:0000313" key="3">
    <source>
        <dbReference type="EMBL" id="GIJ62594.1"/>
    </source>
</evidence>
<dbReference type="PANTHER" id="PTHR43053">
    <property type="entry name" value="GLYCOSIDASE FAMILY 31"/>
    <property type="match status" value="1"/>
</dbReference>
<dbReference type="InterPro" id="IPR017853">
    <property type="entry name" value="GH"/>
</dbReference>
<comment type="caution">
    <text evidence="3">The sequence shown here is derived from an EMBL/GenBank/DDBJ whole genome shotgun (WGS) entry which is preliminary data.</text>
</comment>
<dbReference type="SUPFAM" id="SSF51445">
    <property type="entry name" value="(Trans)glycosidases"/>
    <property type="match status" value="1"/>
</dbReference>
<dbReference type="EMBL" id="BOPG01000080">
    <property type="protein sequence ID" value="GIJ62594.1"/>
    <property type="molecule type" value="Genomic_DNA"/>
</dbReference>
<dbReference type="Proteomes" id="UP000612585">
    <property type="component" value="Unassembled WGS sequence"/>
</dbReference>
<dbReference type="GO" id="GO:0016052">
    <property type="term" value="P:carbohydrate catabolic process"/>
    <property type="evidence" value="ECO:0007669"/>
    <property type="project" value="InterPro"/>
</dbReference>
<dbReference type="PANTHER" id="PTHR43053:SF3">
    <property type="entry name" value="ALPHA-GALACTOSIDASE C-RELATED"/>
    <property type="match status" value="1"/>
</dbReference>
<dbReference type="Pfam" id="PF02065">
    <property type="entry name" value="Melibiase"/>
    <property type="match status" value="1"/>
</dbReference>
<dbReference type="GO" id="GO:0004557">
    <property type="term" value="F:alpha-galactosidase activity"/>
    <property type="evidence" value="ECO:0007669"/>
    <property type="project" value="InterPro"/>
</dbReference>
<dbReference type="InterPro" id="IPR002252">
    <property type="entry name" value="Glyco_hydro_36"/>
</dbReference>
<dbReference type="Gene3D" id="3.20.20.70">
    <property type="entry name" value="Aldolase class I"/>
    <property type="match status" value="1"/>
</dbReference>
<dbReference type="CDD" id="cd14791">
    <property type="entry name" value="GH36"/>
    <property type="match status" value="1"/>
</dbReference>
<dbReference type="RefSeq" id="WP_204008324.1">
    <property type="nucleotide sequence ID" value="NZ_BOPG01000080.1"/>
</dbReference>